<feature type="region of interest" description="Disordered" evidence="3">
    <location>
        <begin position="25"/>
        <end position="45"/>
    </location>
</feature>
<dbReference type="Gene3D" id="3.30.70.2520">
    <property type="match status" value="1"/>
</dbReference>
<dbReference type="GO" id="GO:0003885">
    <property type="term" value="F:D-arabinono-1,4-lactone oxidase activity"/>
    <property type="evidence" value="ECO:0007669"/>
    <property type="project" value="InterPro"/>
</dbReference>
<keyword evidence="1" id="KW-0285">Flavoprotein</keyword>
<evidence type="ECO:0000256" key="1">
    <source>
        <dbReference type="ARBA" id="ARBA00022827"/>
    </source>
</evidence>
<organism evidence="5 6">
    <name type="scientific">Fontimonas thermophila</name>
    <dbReference type="NCBI Taxonomy" id="1076937"/>
    <lineage>
        <taxon>Bacteria</taxon>
        <taxon>Pseudomonadati</taxon>
        <taxon>Pseudomonadota</taxon>
        <taxon>Gammaproteobacteria</taxon>
        <taxon>Nevskiales</taxon>
        <taxon>Nevskiaceae</taxon>
        <taxon>Fontimonas</taxon>
    </lineage>
</organism>
<dbReference type="Pfam" id="PF04030">
    <property type="entry name" value="ALO"/>
    <property type="match status" value="1"/>
</dbReference>
<evidence type="ECO:0000313" key="6">
    <source>
        <dbReference type="Proteomes" id="UP000199771"/>
    </source>
</evidence>
<dbReference type="AlphaFoldDB" id="A0A1I2HA10"/>
<keyword evidence="6" id="KW-1185">Reference proteome</keyword>
<dbReference type="PANTHER" id="PTHR43762:SF1">
    <property type="entry name" value="D-ARABINONO-1,4-LACTONE OXIDASE"/>
    <property type="match status" value="1"/>
</dbReference>
<dbReference type="PIRSF" id="PIRSF000136">
    <property type="entry name" value="LGO_GLO"/>
    <property type="match status" value="1"/>
</dbReference>
<dbReference type="STRING" id="1076937.SAMN04488120_101210"/>
<dbReference type="Gene3D" id="1.10.45.10">
    <property type="entry name" value="Vanillyl-alcohol Oxidase, Chain A, domain 4"/>
    <property type="match status" value="1"/>
</dbReference>
<dbReference type="RefSeq" id="WP_091530300.1">
    <property type="nucleotide sequence ID" value="NZ_FOOC01000001.1"/>
</dbReference>
<keyword evidence="2" id="KW-0560">Oxidoreductase</keyword>
<dbReference type="EMBL" id="FOOC01000001">
    <property type="protein sequence ID" value="SFF25576.1"/>
    <property type="molecule type" value="Genomic_DNA"/>
</dbReference>
<dbReference type="PANTHER" id="PTHR43762">
    <property type="entry name" value="L-GULONOLACTONE OXIDASE"/>
    <property type="match status" value="1"/>
</dbReference>
<proteinExistence type="predicted"/>
<dbReference type="OrthoDB" id="9800184at2"/>
<feature type="domain" description="FAD-binding PCMH-type" evidence="4">
    <location>
        <begin position="56"/>
        <end position="223"/>
    </location>
</feature>
<dbReference type="Gene3D" id="3.30.43.10">
    <property type="entry name" value="Uridine Diphospho-n-acetylenolpyruvylglucosamine Reductase, domain 2"/>
    <property type="match status" value="1"/>
</dbReference>
<dbReference type="PROSITE" id="PS51387">
    <property type="entry name" value="FAD_PCMH"/>
    <property type="match status" value="1"/>
</dbReference>
<protein>
    <submittedName>
        <fullName evidence="5">FAD-linked oxidoreductase</fullName>
    </submittedName>
</protein>
<sequence>MKRRTFLIASLGTLAAASGLGSCKDREATHLPQPPAPTVGPDGKRRLPWQNWSGYQFGLPAVRAAPASEDELAALLPRTAAPVRPVGAGHSFAPLVPTDGTLLSLRNFDGLRAHDAHALTATVGAGTRLGALGALLDGIGQALPNMPDIDEQSLAGAIATGTHGTGQALGALHAYVTALRLVTPQGEVLDCSRMQHPEVFAAARVSLGSLGVITQVTLQNVPTHHLKRRVWAEPLDSLLERFDELARAHHSFELYVIPFCSRGIAITIDPTEEPPRPRGQERDNDALVHLQRLRDLTGWWPGLRRRLLDLATAGLPEEEAVDLWYRIFPSSREVRFNEMEYHLPRDALLPALKQVLARVESRHREEFFPIEVRTVRGDDAWLSPFYGHAVSGSIAVHRHHREDPLPYFADIEPIYQAYEGRPHWGKMHTLDARTLAQRYPRWRDFLALREMLDPHGRMLNPYLRRMFGLD</sequence>
<dbReference type="Pfam" id="PF01565">
    <property type="entry name" value="FAD_binding_4"/>
    <property type="match status" value="1"/>
</dbReference>
<dbReference type="InterPro" id="IPR016167">
    <property type="entry name" value="FAD-bd_PCMH_sub1"/>
</dbReference>
<accession>A0A1I2HA10</accession>
<dbReference type="InterPro" id="IPR036318">
    <property type="entry name" value="FAD-bd_PCMH-like_sf"/>
</dbReference>
<dbReference type="NCBIfam" id="TIGR01679">
    <property type="entry name" value="bact_FAD_ox"/>
    <property type="match status" value="1"/>
</dbReference>
<dbReference type="Gene3D" id="3.30.465.10">
    <property type="match status" value="1"/>
</dbReference>
<dbReference type="GO" id="GO:0071949">
    <property type="term" value="F:FAD binding"/>
    <property type="evidence" value="ECO:0007669"/>
    <property type="project" value="InterPro"/>
</dbReference>
<gene>
    <name evidence="5" type="ORF">SAMN04488120_101210</name>
</gene>
<dbReference type="SUPFAM" id="SSF56176">
    <property type="entry name" value="FAD-binding/transporter-associated domain-like"/>
    <property type="match status" value="1"/>
</dbReference>
<evidence type="ECO:0000313" key="5">
    <source>
        <dbReference type="EMBL" id="SFF25576.1"/>
    </source>
</evidence>
<evidence type="ECO:0000256" key="3">
    <source>
        <dbReference type="SAM" id="MobiDB-lite"/>
    </source>
</evidence>
<reference evidence="5 6" key="1">
    <citation type="submission" date="2016-10" db="EMBL/GenBank/DDBJ databases">
        <authorList>
            <person name="de Groot N.N."/>
        </authorList>
    </citation>
    <scope>NUCLEOTIDE SEQUENCE [LARGE SCALE GENOMIC DNA]</scope>
    <source>
        <strain evidence="5 6">DSM 23609</strain>
    </source>
</reference>
<dbReference type="InterPro" id="IPR010031">
    <property type="entry name" value="FAD_lactone_oxidase-like"/>
</dbReference>
<dbReference type="InterPro" id="IPR006094">
    <property type="entry name" value="Oxid_FAD_bind_N"/>
</dbReference>
<keyword evidence="1" id="KW-0274">FAD</keyword>
<dbReference type="InterPro" id="IPR016171">
    <property type="entry name" value="Vanillyl_alc_oxidase_C-sub2"/>
</dbReference>
<dbReference type="InterPro" id="IPR016169">
    <property type="entry name" value="FAD-bd_PCMH_sub2"/>
</dbReference>
<dbReference type="InterPro" id="IPR016166">
    <property type="entry name" value="FAD-bd_PCMH"/>
</dbReference>
<dbReference type="PROSITE" id="PS51257">
    <property type="entry name" value="PROKAR_LIPOPROTEIN"/>
    <property type="match status" value="1"/>
</dbReference>
<dbReference type="Proteomes" id="UP000199771">
    <property type="component" value="Unassembled WGS sequence"/>
</dbReference>
<evidence type="ECO:0000256" key="2">
    <source>
        <dbReference type="ARBA" id="ARBA00023002"/>
    </source>
</evidence>
<dbReference type="GO" id="GO:0016020">
    <property type="term" value="C:membrane"/>
    <property type="evidence" value="ECO:0007669"/>
    <property type="project" value="InterPro"/>
</dbReference>
<name>A0A1I2HA10_9GAMM</name>
<evidence type="ECO:0000259" key="4">
    <source>
        <dbReference type="PROSITE" id="PS51387"/>
    </source>
</evidence>
<dbReference type="InterPro" id="IPR007173">
    <property type="entry name" value="ALO_C"/>
</dbReference>